<protein>
    <submittedName>
        <fullName evidence="1">Uncharacterized protein</fullName>
    </submittedName>
</protein>
<evidence type="ECO:0000313" key="2">
    <source>
        <dbReference type="Proteomes" id="UP001501496"/>
    </source>
</evidence>
<dbReference type="Proteomes" id="UP001501496">
    <property type="component" value="Unassembled WGS sequence"/>
</dbReference>
<reference evidence="2" key="1">
    <citation type="journal article" date="2019" name="Int. J. Syst. Evol. Microbiol.">
        <title>The Global Catalogue of Microorganisms (GCM) 10K type strain sequencing project: providing services to taxonomists for standard genome sequencing and annotation.</title>
        <authorList>
            <consortium name="The Broad Institute Genomics Platform"/>
            <consortium name="The Broad Institute Genome Sequencing Center for Infectious Disease"/>
            <person name="Wu L."/>
            <person name="Ma J."/>
        </authorList>
    </citation>
    <scope>NUCLEOTIDE SEQUENCE [LARGE SCALE GENOMIC DNA]</scope>
    <source>
        <strain evidence="2">JCM 17630</strain>
    </source>
</reference>
<evidence type="ECO:0000313" key="1">
    <source>
        <dbReference type="EMBL" id="GAA4237664.1"/>
    </source>
</evidence>
<organism evidence="1 2">
    <name type="scientific">Postechiella marina</name>
    <dbReference type="NCBI Taxonomy" id="943941"/>
    <lineage>
        <taxon>Bacteria</taxon>
        <taxon>Pseudomonadati</taxon>
        <taxon>Bacteroidota</taxon>
        <taxon>Flavobacteriia</taxon>
        <taxon>Flavobacteriales</taxon>
        <taxon>Flavobacteriaceae</taxon>
        <taxon>Postechiella</taxon>
    </lineage>
</organism>
<sequence>MHTDAKKDLVMLFYPKFLFIIIRYVHYTARDVLFKLCIVYTHNIHTLPKPYKKQHKHLQINKLLLMKLS</sequence>
<comment type="caution">
    <text evidence="1">The sequence shown here is derived from an EMBL/GenBank/DDBJ whole genome shotgun (WGS) entry which is preliminary data.</text>
</comment>
<accession>A0ABP8CCU7</accession>
<gene>
    <name evidence="1" type="ORF">GCM10022291_25170</name>
</gene>
<dbReference type="EMBL" id="BAABCA010000005">
    <property type="protein sequence ID" value="GAA4237664.1"/>
    <property type="molecule type" value="Genomic_DNA"/>
</dbReference>
<keyword evidence="2" id="KW-1185">Reference proteome</keyword>
<name>A0ABP8CCU7_9FLAO</name>
<proteinExistence type="predicted"/>